<gene>
    <name evidence="3" type="ORF">ColLi_12103</name>
</gene>
<keyword evidence="2" id="KW-1133">Transmembrane helix</keyword>
<dbReference type="PANTHER" id="PTHR37544">
    <property type="entry name" value="SPRAY-RELATED"/>
    <property type="match status" value="1"/>
</dbReference>
<feature type="transmembrane region" description="Helical" evidence="2">
    <location>
        <begin position="971"/>
        <end position="991"/>
    </location>
</feature>
<keyword evidence="4" id="KW-1185">Reference proteome</keyword>
<dbReference type="InterPro" id="IPR021840">
    <property type="entry name" value="DUF3433"/>
</dbReference>
<dbReference type="EMBL" id="BPPX01000039">
    <property type="protein sequence ID" value="GJC89265.1"/>
    <property type="molecule type" value="Genomic_DNA"/>
</dbReference>
<evidence type="ECO:0000256" key="1">
    <source>
        <dbReference type="SAM" id="MobiDB-lite"/>
    </source>
</evidence>
<feature type="compositionally biased region" description="Low complexity" evidence="1">
    <location>
        <begin position="122"/>
        <end position="135"/>
    </location>
</feature>
<feature type="region of interest" description="Disordered" evidence="1">
    <location>
        <begin position="105"/>
        <end position="299"/>
    </location>
</feature>
<feature type="compositionally biased region" description="Acidic residues" evidence="1">
    <location>
        <begin position="137"/>
        <end position="147"/>
    </location>
</feature>
<accession>A0AA37GYY4</accession>
<dbReference type="PANTHER" id="PTHR37544:SF3">
    <property type="entry name" value="SPRAY"/>
    <property type="match status" value="1"/>
</dbReference>
<protein>
    <submittedName>
        <fullName evidence="3">Uncharacterized protein</fullName>
    </submittedName>
</protein>
<feature type="compositionally biased region" description="Low complexity" evidence="1">
    <location>
        <begin position="644"/>
        <end position="664"/>
    </location>
</feature>
<evidence type="ECO:0000313" key="3">
    <source>
        <dbReference type="EMBL" id="GJC89265.1"/>
    </source>
</evidence>
<feature type="transmembrane region" description="Helical" evidence="2">
    <location>
        <begin position="929"/>
        <end position="951"/>
    </location>
</feature>
<dbReference type="Pfam" id="PF11915">
    <property type="entry name" value="DUF3433"/>
    <property type="match status" value="1"/>
</dbReference>
<feature type="transmembrane region" description="Helical" evidence="2">
    <location>
        <begin position="1035"/>
        <end position="1056"/>
    </location>
</feature>
<feature type="compositionally biased region" description="Low complexity" evidence="1">
    <location>
        <begin position="617"/>
        <end position="634"/>
    </location>
</feature>
<keyword evidence="2" id="KW-0812">Transmembrane</keyword>
<feature type="compositionally biased region" description="Low complexity" evidence="1">
    <location>
        <begin position="590"/>
        <end position="603"/>
    </location>
</feature>
<organism evidence="3 4">
    <name type="scientific">Colletotrichum liriopes</name>
    <dbReference type="NCBI Taxonomy" id="708192"/>
    <lineage>
        <taxon>Eukaryota</taxon>
        <taxon>Fungi</taxon>
        <taxon>Dikarya</taxon>
        <taxon>Ascomycota</taxon>
        <taxon>Pezizomycotina</taxon>
        <taxon>Sordariomycetes</taxon>
        <taxon>Hypocreomycetidae</taxon>
        <taxon>Glomerellales</taxon>
        <taxon>Glomerellaceae</taxon>
        <taxon>Colletotrichum</taxon>
        <taxon>Colletotrichum spaethianum species complex</taxon>
    </lineage>
</organism>
<dbReference type="Proteomes" id="UP001055172">
    <property type="component" value="Unassembled WGS sequence"/>
</dbReference>
<feature type="compositionally biased region" description="Low complexity" evidence="1">
    <location>
        <begin position="157"/>
        <end position="296"/>
    </location>
</feature>
<sequence>MRLSKQPQAPEYQVIDASRAADTKKKPFRAQLYSIIALLVVTLGLIAVGVLLNRKLPAGSESQFVFSGSGKAVASAANKRELSQREKAIKIAEDAVLEMWRRQLSFPEGTPPGERKYHGRTAAADAGGADNPGDNDGSGDDYDDDDFAGSSDKHDYSSSSQSSSSSTSSTSSTTSRTSFSTSTRLPSTTTSSPTTSPVSTSTIPDTTTTATLDSTTSEVTPESTTSVVSEDTSSSSSLTTSDSVTSDSSTITTSTDDPTSLTSTPSSSTSRTTTTSSRTSNSTPSSRSTPTDSFSLTLPRSLSNREPLIRELARSQPNWHHADWLGVNAVFGALRRYPWSDTRTKREHAGDRFNGVPIVEAGGTSRHFLAIFGTGSDHNGVSFAGPLFPEPAVAELHIFPRHSVAPFHPGSNTGVSALDDLSGGPAHCVSVSKRREHLSADRYRPNSRRLCLSVIRVTSVSAALREPGCQPKSEYANGVRALCHSWVRRYTFRISGSRSQSDGGVTSLAAGHGYAVRGCVCSVVRHPSAVNGEHPGQHSRGSLVTKLVGFGVRGICGIGGISHSGCFGLSSSQHPLGAANRLENSTGTQASLSPAASQSNSPPSATPEPSGTPRSDAATPSNPPATATPASNTPLASETESQKASTPASETESTATDPTASATPLVQSASATQPGAKVEQTPVPNIPNEKTADDQVTVTQAIVANFVPVVTARFFTTALSVSYAQVASFEPLRQIMTESGASGAALAGSAITLVPLAVSYLYADIASAFSVEAFVADAYWCSEQAEQDINLPCRPRISVNRWAVNVVISGLVGVAISLIFIISLWFKTPSRISVDTTTIAGVARVVGHPEVEREFTTIPADMTHTQLAVYLKDKRFALGTFQDESGERYGLVPVEQAEGQTRSFFQRLEVSAVKTKASLKMSSWTRSRFNIDILFGVFHLALLGLAIAALANVDNPRRIFSYTSHTQTTAVRVGVCFVGILVSRYWGMVFADAQNFAPYARMHAKPSKAEGTITKRGFGVPLLAIVPLARMGYVIPTAVAIAALFAEFFVVAVSGLPWRPGQMRGEYIFCGVGCVAILSLMLIAQGLVFYWRSTLPTLPRRPDSVASVITYVAGTTMSRDFGATSGLGSKTADKTIAEMGKRYGYGMKVEEDGRQRWVVDEVRTGYEGNRTRAMENAV</sequence>
<evidence type="ECO:0000313" key="4">
    <source>
        <dbReference type="Proteomes" id="UP001055172"/>
    </source>
</evidence>
<proteinExistence type="predicted"/>
<name>A0AA37GYY4_9PEZI</name>
<feature type="transmembrane region" description="Helical" evidence="2">
    <location>
        <begin position="1068"/>
        <end position="1091"/>
    </location>
</feature>
<feature type="transmembrane region" description="Helical" evidence="2">
    <location>
        <begin position="802"/>
        <end position="826"/>
    </location>
</feature>
<reference evidence="3 4" key="1">
    <citation type="submission" date="2021-07" db="EMBL/GenBank/DDBJ databases">
        <title>Genome data of Colletotrichum spaethianum.</title>
        <authorList>
            <person name="Utami Y.D."/>
            <person name="Hiruma K."/>
        </authorList>
    </citation>
    <scope>NUCLEOTIDE SEQUENCE [LARGE SCALE GENOMIC DNA]</scope>
    <source>
        <strain evidence="3 4">MAFF 242679</strain>
    </source>
</reference>
<feature type="region of interest" description="Disordered" evidence="1">
    <location>
        <begin position="585"/>
        <end position="691"/>
    </location>
</feature>
<comment type="caution">
    <text evidence="3">The sequence shown here is derived from an EMBL/GenBank/DDBJ whole genome shotgun (WGS) entry which is preliminary data.</text>
</comment>
<evidence type="ECO:0000256" key="2">
    <source>
        <dbReference type="SAM" id="Phobius"/>
    </source>
</evidence>
<dbReference type="AlphaFoldDB" id="A0AA37GYY4"/>
<keyword evidence="2" id="KW-0472">Membrane</keyword>
<feature type="transmembrane region" description="Helical" evidence="2">
    <location>
        <begin position="32"/>
        <end position="52"/>
    </location>
</feature>